<accession>A0AAN6KVY5</accession>
<dbReference type="PANTHER" id="PTHR24148:SF64">
    <property type="entry name" value="HETEROKARYON INCOMPATIBILITY DOMAIN-CONTAINING PROTEIN"/>
    <property type="match status" value="1"/>
</dbReference>
<reference evidence="3" key="1">
    <citation type="submission" date="2023-06" db="EMBL/GenBank/DDBJ databases">
        <title>Black Yeasts Isolated from many extreme environments.</title>
        <authorList>
            <person name="Coleine C."/>
            <person name="Stajich J.E."/>
            <person name="Selbmann L."/>
        </authorList>
    </citation>
    <scope>NUCLEOTIDE SEQUENCE</scope>
    <source>
        <strain evidence="3">CCFEE 5200</strain>
    </source>
</reference>
<evidence type="ECO:0000259" key="2">
    <source>
        <dbReference type="Pfam" id="PF06985"/>
    </source>
</evidence>
<gene>
    <name evidence="3" type="ORF">LTR91_004234</name>
</gene>
<feature type="region of interest" description="Disordered" evidence="1">
    <location>
        <begin position="23"/>
        <end position="43"/>
    </location>
</feature>
<dbReference type="InterPro" id="IPR052895">
    <property type="entry name" value="HetReg/Transcr_Mod"/>
</dbReference>
<dbReference type="PANTHER" id="PTHR24148">
    <property type="entry name" value="ANKYRIN REPEAT DOMAIN-CONTAINING PROTEIN 39 HOMOLOG-RELATED"/>
    <property type="match status" value="1"/>
</dbReference>
<evidence type="ECO:0000313" key="3">
    <source>
        <dbReference type="EMBL" id="KAK1004739.1"/>
    </source>
</evidence>
<proteinExistence type="predicted"/>
<protein>
    <recommendedName>
        <fullName evidence="2">Heterokaryon incompatibility domain-containing protein</fullName>
    </recommendedName>
</protein>
<evidence type="ECO:0000313" key="4">
    <source>
        <dbReference type="Proteomes" id="UP001175353"/>
    </source>
</evidence>
<dbReference type="EMBL" id="JAUJLE010000024">
    <property type="protein sequence ID" value="KAK1004739.1"/>
    <property type="molecule type" value="Genomic_DNA"/>
</dbReference>
<dbReference type="Proteomes" id="UP001175353">
    <property type="component" value="Unassembled WGS sequence"/>
</dbReference>
<comment type="caution">
    <text evidence="3">The sequence shown here is derived from an EMBL/GenBank/DDBJ whole genome shotgun (WGS) entry which is preliminary data.</text>
</comment>
<name>A0AAN6KVY5_9PEZI</name>
<dbReference type="Pfam" id="PF26639">
    <property type="entry name" value="Het-6_barrel"/>
    <property type="match status" value="1"/>
</dbReference>
<sequence length="675" mass="75750">MAPSPVVGLFSKSYLLGQREVHQEQSKLPDSTRQPAALHRPRSHTEGRLVEAVTSGLCIEVQYSYELILQAITTTDCLCSVSRYKYRSIPKGSHIRCFDLLPGLWDDPIRGHLSARLIGEAGSYAAVSYTWGSDDTKVTIDCDGFGLDAKLNLAILLRRLRSPADITRLWVDALCINQSDECERSDQVRLMDSVYRSAGSVIIWLGEEEETTAEAFSLLEELREVFHQSLDEYLTTTTYETLSASKLPQYDEPRWDASETLLNNSWFSRTWVLQEASLNKCTWIQQGGHTIEWLTLRRVILGVCVARMNILYHINISASQHMAHACSAIIADPSAWPLHELLGNTEWTSSSQDVDKVFGLVGLASDQQTVKHLVDYTCDATALYRKVALTYLLDGDLKMLNSASDHSFAQYTDLPTWVPDWSSWPRASSLGIYFRKHGGPPRTQPAKLPTVSPDGSRLTVSGQFTDRVVAIGRHLPILRETTDRALVFIFLESWRRLAHRYLANASHSTTTRATGVDLSNPIDAAFASLLTLDCPLAHMACTSYTDTYSRLLEQTPRHLPRNGGSVQYKDVDVFRYLNRMLTSCRKRTFFVTEQGFMGLGPYFLRPGDRMVQLDGGWTPMAVRRKLAGCFELIGEAYVPGLMKGGCEGEAVYEDICLVCIVRFATRVRTGKRFAI</sequence>
<organism evidence="3 4">
    <name type="scientific">Friedmanniomyces endolithicus</name>
    <dbReference type="NCBI Taxonomy" id="329885"/>
    <lineage>
        <taxon>Eukaryota</taxon>
        <taxon>Fungi</taxon>
        <taxon>Dikarya</taxon>
        <taxon>Ascomycota</taxon>
        <taxon>Pezizomycotina</taxon>
        <taxon>Dothideomycetes</taxon>
        <taxon>Dothideomycetidae</taxon>
        <taxon>Mycosphaerellales</taxon>
        <taxon>Teratosphaeriaceae</taxon>
        <taxon>Friedmanniomyces</taxon>
    </lineage>
</organism>
<feature type="domain" description="Heterokaryon incompatibility" evidence="2">
    <location>
        <begin position="124"/>
        <end position="275"/>
    </location>
</feature>
<dbReference type="InterPro" id="IPR010730">
    <property type="entry name" value="HET"/>
</dbReference>
<keyword evidence="4" id="KW-1185">Reference proteome</keyword>
<evidence type="ECO:0000256" key="1">
    <source>
        <dbReference type="SAM" id="MobiDB-lite"/>
    </source>
</evidence>
<dbReference type="AlphaFoldDB" id="A0AAN6KVY5"/>
<dbReference type="Pfam" id="PF06985">
    <property type="entry name" value="HET"/>
    <property type="match status" value="1"/>
</dbReference>